<dbReference type="Proteomes" id="UP000614469">
    <property type="component" value="Unassembled WGS sequence"/>
</dbReference>
<organism evidence="1 2">
    <name type="scientific">Candidatus Desulfolinea nitratireducens</name>
    <dbReference type="NCBI Taxonomy" id="2841698"/>
    <lineage>
        <taxon>Bacteria</taxon>
        <taxon>Bacillati</taxon>
        <taxon>Chloroflexota</taxon>
        <taxon>Anaerolineae</taxon>
        <taxon>Anaerolineales</taxon>
        <taxon>Anaerolineales incertae sedis</taxon>
        <taxon>Candidatus Desulfolinea</taxon>
    </lineage>
</organism>
<reference evidence="1 2" key="1">
    <citation type="submission" date="2020-08" db="EMBL/GenBank/DDBJ databases">
        <title>Bridging the membrane lipid divide: bacteria of the FCB group superphylum have the potential to synthesize archaeal ether lipids.</title>
        <authorList>
            <person name="Villanueva L."/>
            <person name="Von Meijenfeldt F.A.B."/>
            <person name="Westbye A.B."/>
            <person name="Yadav S."/>
            <person name="Hopmans E.C."/>
            <person name="Dutilh B.E."/>
            <person name="Sinninghe Damste J.S."/>
        </authorList>
    </citation>
    <scope>NUCLEOTIDE SEQUENCE [LARGE SCALE GENOMIC DNA]</scope>
    <source>
        <strain evidence="1">NIOZ-UU36</strain>
    </source>
</reference>
<proteinExistence type="predicted"/>
<accession>A0A8J6NFV5</accession>
<evidence type="ECO:0000313" key="2">
    <source>
        <dbReference type="Proteomes" id="UP000614469"/>
    </source>
</evidence>
<comment type="caution">
    <text evidence="1">The sequence shown here is derived from an EMBL/GenBank/DDBJ whole genome shotgun (WGS) entry which is preliminary data.</text>
</comment>
<dbReference type="EMBL" id="JACNJN010000029">
    <property type="protein sequence ID" value="MBC8333891.1"/>
    <property type="molecule type" value="Genomic_DNA"/>
</dbReference>
<evidence type="ECO:0000313" key="1">
    <source>
        <dbReference type="EMBL" id="MBC8333891.1"/>
    </source>
</evidence>
<dbReference type="AlphaFoldDB" id="A0A8J6NFV5"/>
<sequence>MSLLNLPLILETRRNHALEHATLKILGPKYPARPLGGHSNPTGFVILGDVDTEDLRAAADEALKRLRAGESDLAIHPGCGTNYATSGLLAGSLAWFGLSGSGPMRRRLWRIPLILPLAILVWGLSKPLGPKLQARVTTEAEMGALEILSVQKIRPALHRISTRG</sequence>
<dbReference type="Pfam" id="PF19928">
    <property type="entry name" value="DUF6391"/>
    <property type="match status" value="1"/>
</dbReference>
<gene>
    <name evidence="1" type="ORF">H8E29_01375</name>
</gene>
<name>A0A8J6NFV5_9CHLR</name>
<protein>
    <submittedName>
        <fullName evidence="1">Uncharacterized protein</fullName>
    </submittedName>
</protein>